<proteinExistence type="predicted"/>
<dbReference type="AlphaFoldDB" id="A0A285UNG2"/>
<dbReference type="EMBL" id="OBQD01000011">
    <property type="protein sequence ID" value="SOC43257.1"/>
    <property type="molecule type" value="Genomic_DNA"/>
</dbReference>
<gene>
    <name evidence="1" type="ORF">SAMN05892877_1117</name>
</gene>
<evidence type="ECO:0000313" key="2">
    <source>
        <dbReference type="Proteomes" id="UP000219167"/>
    </source>
</evidence>
<organism evidence="1 2">
    <name type="scientific">Rhizobium subbaraonis</name>
    <dbReference type="NCBI Taxonomy" id="908946"/>
    <lineage>
        <taxon>Bacteria</taxon>
        <taxon>Pseudomonadati</taxon>
        <taxon>Pseudomonadota</taxon>
        <taxon>Alphaproteobacteria</taxon>
        <taxon>Hyphomicrobiales</taxon>
        <taxon>Rhizobiaceae</taxon>
        <taxon>Rhizobium/Agrobacterium group</taxon>
        <taxon>Rhizobium</taxon>
    </lineage>
</organism>
<sequence length="29" mass="3127">MTAVASVESRNVAQSSLIYALMGEDILEQ</sequence>
<accession>A0A285UNG2</accession>
<reference evidence="1 2" key="1">
    <citation type="submission" date="2017-08" db="EMBL/GenBank/DDBJ databases">
        <authorList>
            <person name="de Groot N.N."/>
        </authorList>
    </citation>
    <scope>NUCLEOTIDE SEQUENCE [LARGE SCALE GENOMIC DNA]</scope>
    <source>
        <strain evidence="1 2">JC85</strain>
    </source>
</reference>
<keyword evidence="2" id="KW-1185">Reference proteome</keyword>
<protein>
    <submittedName>
        <fullName evidence="1">Uncharacterized protein</fullName>
    </submittedName>
</protein>
<evidence type="ECO:0000313" key="1">
    <source>
        <dbReference type="EMBL" id="SOC43257.1"/>
    </source>
</evidence>
<name>A0A285UNG2_9HYPH</name>
<dbReference type="Proteomes" id="UP000219167">
    <property type="component" value="Unassembled WGS sequence"/>
</dbReference>